<dbReference type="PANTHER" id="PTHR33327">
    <property type="entry name" value="ENDONUCLEASE"/>
    <property type="match status" value="1"/>
</dbReference>
<sequence>MAEGPATSAITIHAPRFAMDKPALWFAQVEAQFRIKGIVTELDKFSYTVSLIDTRIAAEVEDVINSPPATTPFQALKKGLVERFTKSRQANLLQRLDREKQGDRSPSQHLRYLKSLVPDIDEEVLKVMWLSQLPKAIQMGVAIQASDVTAEKLGEAADSLHEILQPSNVAPVSNVEQQIAALTRQVATLTARLSRDREKPSHSRSRSRSRSRTRKVVKDLCWYHKKFGKNAKNCSPGCTFSGNSN</sequence>
<dbReference type="Proteomes" id="UP000694866">
    <property type="component" value="Unplaced"/>
</dbReference>
<proteinExistence type="predicted"/>
<dbReference type="KEGG" id="fas:105271820"/>
<dbReference type="OrthoDB" id="7699407at2759"/>
<dbReference type="Pfam" id="PF23055">
    <property type="entry name" value="DUF7041"/>
    <property type="match status" value="1"/>
</dbReference>
<evidence type="ECO:0000313" key="3">
    <source>
        <dbReference type="Proteomes" id="UP000694866"/>
    </source>
</evidence>
<feature type="compositionally biased region" description="Basic residues" evidence="1">
    <location>
        <begin position="202"/>
        <end position="212"/>
    </location>
</feature>
<dbReference type="InterPro" id="IPR055469">
    <property type="entry name" value="DUF7041"/>
</dbReference>
<dbReference type="AlphaFoldDB" id="A0A9R1TLX9"/>
<organism evidence="3 4">
    <name type="scientific">Fopius arisanus</name>
    <dbReference type="NCBI Taxonomy" id="64838"/>
    <lineage>
        <taxon>Eukaryota</taxon>
        <taxon>Metazoa</taxon>
        <taxon>Ecdysozoa</taxon>
        <taxon>Arthropoda</taxon>
        <taxon>Hexapoda</taxon>
        <taxon>Insecta</taxon>
        <taxon>Pterygota</taxon>
        <taxon>Neoptera</taxon>
        <taxon>Endopterygota</taxon>
        <taxon>Hymenoptera</taxon>
        <taxon>Apocrita</taxon>
        <taxon>Ichneumonoidea</taxon>
        <taxon>Braconidae</taxon>
        <taxon>Opiinae</taxon>
        <taxon>Fopius</taxon>
    </lineage>
</organism>
<gene>
    <name evidence="4" type="primary">LOC105271820</name>
</gene>
<accession>A0A9R1TLX9</accession>
<reference evidence="4" key="1">
    <citation type="submission" date="2025-08" db="UniProtKB">
        <authorList>
            <consortium name="RefSeq"/>
        </authorList>
    </citation>
    <scope>IDENTIFICATION</scope>
    <source>
        <strain evidence="4">USDA-PBARC FA_bdor</strain>
        <tissue evidence="4">Whole organism</tissue>
    </source>
</reference>
<feature type="region of interest" description="Disordered" evidence="1">
    <location>
        <begin position="191"/>
        <end position="212"/>
    </location>
</feature>
<protein>
    <recommendedName>
        <fullName evidence="2">DUF7041 domain-containing protein</fullName>
    </recommendedName>
</protein>
<keyword evidence="3" id="KW-1185">Reference proteome</keyword>
<dbReference type="PANTHER" id="PTHR33327:SF3">
    <property type="entry name" value="RNA-DIRECTED DNA POLYMERASE"/>
    <property type="match status" value="1"/>
</dbReference>
<feature type="domain" description="DUF7041" evidence="2">
    <location>
        <begin position="15"/>
        <end position="96"/>
    </location>
</feature>
<evidence type="ECO:0000256" key="1">
    <source>
        <dbReference type="SAM" id="MobiDB-lite"/>
    </source>
</evidence>
<dbReference type="GeneID" id="105271820"/>
<dbReference type="RefSeq" id="XP_011311890.1">
    <property type="nucleotide sequence ID" value="XM_011313588.1"/>
</dbReference>
<name>A0A9R1TLX9_9HYME</name>
<evidence type="ECO:0000259" key="2">
    <source>
        <dbReference type="Pfam" id="PF23055"/>
    </source>
</evidence>
<evidence type="ECO:0000313" key="4">
    <source>
        <dbReference type="RefSeq" id="XP_011311890.1"/>
    </source>
</evidence>